<dbReference type="Pfam" id="PF25917">
    <property type="entry name" value="BSH_RND"/>
    <property type="match status" value="1"/>
</dbReference>
<keyword evidence="4" id="KW-1185">Reference proteome</keyword>
<evidence type="ECO:0000313" key="3">
    <source>
        <dbReference type="EMBL" id="SMO62504.1"/>
    </source>
</evidence>
<dbReference type="SUPFAM" id="SSF111369">
    <property type="entry name" value="HlyD-like secretion proteins"/>
    <property type="match status" value="1"/>
</dbReference>
<keyword evidence="1" id="KW-0175">Coiled coil</keyword>
<dbReference type="Gene3D" id="1.10.287.470">
    <property type="entry name" value="Helix hairpin bin"/>
    <property type="match status" value="1"/>
</dbReference>
<feature type="coiled-coil region" evidence="1">
    <location>
        <begin position="199"/>
        <end position="233"/>
    </location>
</feature>
<dbReference type="Proteomes" id="UP000316030">
    <property type="component" value="Unassembled WGS sequence"/>
</dbReference>
<feature type="coiled-coil region" evidence="1">
    <location>
        <begin position="133"/>
        <end position="160"/>
    </location>
</feature>
<sequence>MRFLRQSLTGLFLVAVTLGLLVYAGAMVRDAIEARMSRETRAPQVRERVFAVNVLTATPETVVPVLNAHGAVQSRRTLELRAAQRGTVVDLAEGFEEGGQVRAGDVLVRIDPTEPQAALDRAKANRLDAEFEQRDAARALELAQDELSATEEQAALRERAFKRTQDLAARGVATDATVETAELAAASARQTVVSRRQSVAQAEARVNQAVTALERAEIALAEAERVLADTVIRAEFDGTLSNVNVVQGGLVSQNEVLAELVDGQALEVAFRVSTPQYARLLDAEGQPRKAPVQVVLDVYGENLTATGTISRDSAAVGEGQTGRLIFAGLDKARGLKPGDFVSVAVDEPALERVVRLPATALDPAGRVLVLGAEDRLEAMEVRLLRRQGDDVLVRARGLAGREVVAQRTPLLGGGIKVRPLRSTGAAQPEEPEMLELSAERRARLLAFVENNTMMPTDVRTRLIARLQQDKVPADMVQRIESRMGG</sequence>
<evidence type="ECO:0000259" key="2">
    <source>
        <dbReference type="Pfam" id="PF25917"/>
    </source>
</evidence>
<dbReference type="PANTHER" id="PTHR30469">
    <property type="entry name" value="MULTIDRUG RESISTANCE PROTEIN MDTA"/>
    <property type="match status" value="1"/>
</dbReference>
<evidence type="ECO:0000256" key="1">
    <source>
        <dbReference type="SAM" id="Coils"/>
    </source>
</evidence>
<dbReference type="Gene3D" id="2.40.50.100">
    <property type="match status" value="1"/>
</dbReference>
<accession>A0A521CSQ3</accession>
<evidence type="ECO:0000313" key="4">
    <source>
        <dbReference type="Proteomes" id="UP000316030"/>
    </source>
</evidence>
<dbReference type="Gene3D" id="2.40.30.170">
    <property type="match status" value="1"/>
</dbReference>
<dbReference type="GO" id="GO:0015562">
    <property type="term" value="F:efflux transmembrane transporter activity"/>
    <property type="evidence" value="ECO:0007669"/>
    <property type="project" value="TreeGrafter"/>
</dbReference>
<dbReference type="OrthoDB" id="7626141at2"/>
<dbReference type="PANTHER" id="PTHR30469:SF15">
    <property type="entry name" value="HLYD FAMILY OF SECRETION PROTEINS"/>
    <property type="match status" value="1"/>
</dbReference>
<dbReference type="AlphaFoldDB" id="A0A521CSQ3"/>
<dbReference type="EMBL" id="FXTO01000007">
    <property type="protein sequence ID" value="SMO62504.1"/>
    <property type="molecule type" value="Genomic_DNA"/>
</dbReference>
<gene>
    <name evidence="3" type="ORF">SAMN06265173_107128</name>
</gene>
<proteinExistence type="predicted"/>
<feature type="domain" description="Multidrug resistance protein MdtA-like barrel-sandwich hybrid" evidence="2">
    <location>
        <begin position="78"/>
        <end position="258"/>
    </location>
</feature>
<organism evidence="3 4">
    <name type="scientific">Thalassovita litoralis</name>
    <dbReference type="NCBI Taxonomy" id="1010611"/>
    <lineage>
        <taxon>Bacteria</taxon>
        <taxon>Pseudomonadati</taxon>
        <taxon>Pseudomonadota</taxon>
        <taxon>Alphaproteobacteria</taxon>
        <taxon>Rhodobacterales</taxon>
        <taxon>Roseobacteraceae</taxon>
        <taxon>Thalassovita</taxon>
    </lineage>
</organism>
<dbReference type="GO" id="GO:1990281">
    <property type="term" value="C:efflux pump complex"/>
    <property type="evidence" value="ECO:0007669"/>
    <property type="project" value="TreeGrafter"/>
</dbReference>
<dbReference type="RefSeq" id="WP_142492907.1">
    <property type="nucleotide sequence ID" value="NZ_FXTO01000007.1"/>
</dbReference>
<dbReference type="Gene3D" id="2.40.420.20">
    <property type="match status" value="1"/>
</dbReference>
<name>A0A521CSQ3_9RHOB</name>
<reference evidence="3 4" key="1">
    <citation type="submission" date="2017-05" db="EMBL/GenBank/DDBJ databases">
        <authorList>
            <person name="Varghese N."/>
            <person name="Submissions S."/>
        </authorList>
    </citation>
    <scope>NUCLEOTIDE SEQUENCE [LARGE SCALE GENOMIC DNA]</scope>
    <source>
        <strain evidence="3 4">DSM 29506</strain>
    </source>
</reference>
<dbReference type="InterPro" id="IPR058625">
    <property type="entry name" value="MdtA-like_BSH"/>
</dbReference>
<protein>
    <submittedName>
        <fullName evidence="3">Biotin-lipoyl like</fullName>
    </submittedName>
</protein>